<dbReference type="Gene3D" id="2.60.40.2240">
    <property type="entry name" value="Acyl-CoA thioester hydrolase/BAAT N-terminal domain"/>
    <property type="match status" value="1"/>
</dbReference>
<dbReference type="Gene3D" id="3.40.50.1820">
    <property type="entry name" value="alpha/beta hydrolase"/>
    <property type="match status" value="1"/>
</dbReference>
<dbReference type="EMBL" id="JACHLP010000004">
    <property type="protein sequence ID" value="MBB4843713.1"/>
    <property type="molecule type" value="Genomic_DNA"/>
</dbReference>
<protein>
    <submittedName>
        <fullName evidence="6">Dienelactone hydrolase</fullName>
    </submittedName>
</protein>
<gene>
    <name evidence="6" type="ORF">HNP55_002236</name>
</gene>
<dbReference type="PANTHER" id="PTHR10824:SF4">
    <property type="entry name" value="ACYL-COENZYME A THIOESTERASE 1-LIKE"/>
    <property type="match status" value="1"/>
</dbReference>
<dbReference type="GO" id="GO:0006631">
    <property type="term" value="P:fatty acid metabolic process"/>
    <property type="evidence" value="ECO:0007669"/>
    <property type="project" value="TreeGrafter"/>
</dbReference>
<dbReference type="InterPro" id="IPR006862">
    <property type="entry name" value="Thio_Ohase/aa_AcTrfase"/>
</dbReference>
<evidence type="ECO:0000313" key="7">
    <source>
        <dbReference type="Proteomes" id="UP000562027"/>
    </source>
</evidence>
<keyword evidence="3" id="KW-0732">Signal</keyword>
<feature type="signal peptide" evidence="3">
    <location>
        <begin position="1"/>
        <end position="26"/>
    </location>
</feature>
<reference evidence="6 7" key="1">
    <citation type="submission" date="2020-08" db="EMBL/GenBank/DDBJ databases">
        <title>Functional genomics of gut bacteria from endangered species of beetles.</title>
        <authorList>
            <person name="Carlos-Shanley C."/>
        </authorList>
    </citation>
    <scope>NUCLEOTIDE SEQUENCE [LARGE SCALE GENOMIC DNA]</scope>
    <source>
        <strain evidence="6 7">S00239</strain>
    </source>
</reference>
<evidence type="ECO:0000259" key="5">
    <source>
        <dbReference type="Pfam" id="PF08840"/>
    </source>
</evidence>
<comment type="caution">
    <text evidence="6">The sequence shown here is derived from an EMBL/GenBank/DDBJ whole genome shotgun (WGS) entry which is preliminary data.</text>
</comment>
<dbReference type="Proteomes" id="UP000562027">
    <property type="component" value="Unassembled WGS sequence"/>
</dbReference>
<feature type="chain" id="PRO_5032477792" evidence="3">
    <location>
        <begin position="27"/>
        <end position="461"/>
    </location>
</feature>
<evidence type="ECO:0000313" key="6">
    <source>
        <dbReference type="EMBL" id="MBB4843713.1"/>
    </source>
</evidence>
<evidence type="ECO:0000256" key="2">
    <source>
        <dbReference type="PIRSR" id="PIRSR016521-1"/>
    </source>
</evidence>
<organism evidence="6 7">
    <name type="scientific">Roseateles oligotrophus</name>
    <dbReference type="NCBI Taxonomy" id="1769250"/>
    <lineage>
        <taxon>Bacteria</taxon>
        <taxon>Pseudomonadati</taxon>
        <taxon>Pseudomonadota</taxon>
        <taxon>Betaproteobacteria</taxon>
        <taxon>Burkholderiales</taxon>
        <taxon>Sphaerotilaceae</taxon>
        <taxon>Roseateles</taxon>
    </lineage>
</organism>
<evidence type="ECO:0000256" key="1">
    <source>
        <dbReference type="ARBA" id="ARBA00006538"/>
    </source>
</evidence>
<dbReference type="InterPro" id="IPR042490">
    <property type="entry name" value="Thio_Ohase/BAAT_N"/>
</dbReference>
<dbReference type="RefSeq" id="WP_184299242.1">
    <property type="nucleotide sequence ID" value="NZ_JACHLP010000004.1"/>
</dbReference>
<dbReference type="PIRSF" id="PIRSF016521">
    <property type="entry name" value="Acyl-CoA_hydro"/>
    <property type="match status" value="1"/>
</dbReference>
<feature type="active site" description="Charge relay system" evidence="2">
    <location>
        <position position="268"/>
    </location>
</feature>
<sequence>MSLLLPHPPLFAIACALAWAGLPAQAQQIHVSPAAEVLEGTPLQLRLSELPANAAIRIVSSRLARGTGENGPRQAEAVFRSDAQGRIDLASQAPESGSYSGADVRGLFWSMHSVKPSSALPPLDPEQAGEIWLQAYAGEQLLTQKKLQLRPVAAEVQVRLVEEFAGARYAVGPGKHKRGALIVLGGSEGGSIAARSSAPLLASQGYAVLGLPYYSPPSWGPEGMKPAELPSLPKAFANIELSRLQQARDWLTRQPEVDASRIGVYGVSKGAEFALAAAARMDWIKAVVAIVPSDVIWEGWGMGAAGPDQTSSFAWQGKPLPWQPYKGMDEESAGFTTGQPVHIRRPLEQGRAAYPERLAAARIPVENFRGALLLVSGSDDQMWDSAGMARNIEASRKAKGLSTINLIYEGAGHGLSGRGWSPTTGYNNGPMKMGGSPAVDAAAQADAWPRTLQFLQEQLGR</sequence>
<dbReference type="Pfam" id="PF04775">
    <property type="entry name" value="Bile_Hydr_Trans"/>
    <property type="match status" value="1"/>
</dbReference>
<evidence type="ECO:0000256" key="3">
    <source>
        <dbReference type="SAM" id="SignalP"/>
    </source>
</evidence>
<dbReference type="InterPro" id="IPR016662">
    <property type="entry name" value="Acyl-CoA_thioEstase_long-chain"/>
</dbReference>
<keyword evidence="6" id="KW-0378">Hydrolase</keyword>
<accession>A0A840LAG0</accession>
<dbReference type="Pfam" id="PF08840">
    <property type="entry name" value="BAAT_C"/>
    <property type="match status" value="1"/>
</dbReference>
<dbReference type="InterPro" id="IPR029058">
    <property type="entry name" value="AB_hydrolase_fold"/>
</dbReference>
<keyword evidence="7" id="KW-1185">Reference proteome</keyword>
<dbReference type="AlphaFoldDB" id="A0A840LAG0"/>
<feature type="active site" description="Charge relay system" evidence="2">
    <location>
        <position position="413"/>
    </location>
</feature>
<feature type="active site" description="Charge relay system" evidence="2">
    <location>
        <position position="380"/>
    </location>
</feature>
<dbReference type="GO" id="GO:0047617">
    <property type="term" value="F:fatty acyl-CoA hydrolase activity"/>
    <property type="evidence" value="ECO:0007669"/>
    <property type="project" value="TreeGrafter"/>
</dbReference>
<dbReference type="GO" id="GO:0006637">
    <property type="term" value="P:acyl-CoA metabolic process"/>
    <property type="evidence" value="ECO:0007669"/>
    <property type="project" value="InterPro"/>
</dbReference>
<dbReference type="SUPFAM" id="SSF53474">
    <property type="entry name" value="alpha/beta-Hydrolases"/>
    <property type="match status" value="1"/>
</dbReference>
<proteinExistence type="inferred from homology"/>
<feature type="domain" description="Acyl-CoA thioester hydrolase/bile acid-CoA amino acid N-acetyltransferase" evidence="4">
    <location>
        <begin position="42"/>
        <end position="161"/>
    </location>
</feature>
<dbReference type="InterPro" id="IPR014940">
    <property type="entry name" value="BAAT_C"/>
</dbReference>
<feature type="domain" description="BAAT/Acyl-CoA thioester hydrolase C-terminal" evidence="5">
    <location>
        <begin position="240"/>
        <end position="460"/>
    </location>
</feature>
<comment type="similarity">
    <text evidence="1">Belongs to the C/M/P thioester hydrolase family.</text>
</comment>
<name>A0A840LAG0_9BURK</name>
<dbReference type="PANTHER" id="PTHR10824">
    <property type="entry name" value="ACYL-COENZYME A THIOESTERASE-RELATED"/>
    <property type="match status" value="1"/>
</dbReference>
<evidence type="ECO:0000259" key="4">
    <source>
        <dbReference type="Pfam" id="PF04775"/>
    </source>
</evidence>